<evidence type="ECO:0000256" key="10">
    <source>
        <dbReference type="PROSITE-ProRule" id="PRU00175"/>
    </source>
</evidence>
<keyword evidence="5" id="KW-0378">Hydrolase</keyword>
<dbReference type="Gene3D" id="3.30.40.10">
    <property type="entry name" value="Zinc/RING finger domain, C3HC4 (zinc finger)"/>
    <property type="match status" value="1"/>
</dbReference>
<dbReference type="InterPro" id="IPR027417">
    <property type="entry name" value="P-loop_NTPase"/>
</dbReference>
<dbReference type="CDD" id="cd16509">
    <property type="entry name" value="RING-HC_HLTF"/>
    <property type="match status" value="1"/>
</dbReference>
<dbReference type="InterPro" id="IPR049730">
    <property type="entry name" value="SNF2/RAD54-like_C"/>
</dbReference>
<dbReference type="GO" id="GO:0016818">
    <property type="term" value="F:hydrolase activity, acting on acid anhydrides, in phosphorus-containing anhydrides"/>
    <property type="evidence" value="ECO:0007669"/>
    <property type="project" value="InterPro"/>
</dbReference>
<evidence type="ECO:0000256" key="3">
    <source>
        <dbReference type="ARBA" id="ARBA00022741"/>
    </source>
</evidence>
<evidence type="ECO:0000256" key="5">
    <source>
        <dbReference type="ARBA" id="ARBA00022801"/>
    </source>
</evidence>
<evidence type="ECO:0000313" key="16">
    <source>
        <dbReference type="Proteomes" id="UP000762676"/>
    </source>
</evidence>
<keyword evidence="3" id="KW-0547">Nucleotide-binding</keyword>
<dbReference type="InterPro" id="IPR000330">
    <property type="entry name" value="SNF2_N"/>
</dbReference>
<dbReference type="GO" id="GO:0008270">
    <property type="term" value="F:zinc ion binding"/>
    <property type="evidence" value="ECO:0007669"/>
    <property type="project" value="UniProtKB-KW"/>
</dbReference>
<feature type="compositionally biased region" description="Low complexity" evidence="11">
    <location>
        <begin position="1"/>
        <end position="16"/>
    </location>
</feature>
<dbReference type="GO" id="GO:0008094">
    <property type="term" value="F:ATP-dependent activity, acting on DNA"/>
    <property type="evidence" value="ECO:0007669"/>
    <property type="project" value="TreeGrafter"/>
</dbReference>
<dbReference type="InterPro" id="IPR013083">
    <property type="entry name" value="Znf_RING/FYVE/PHD"/>
</dbReference>
<feature type="domain" description="Helicase ATP-binding" evidence="13">
    <location>
        <begin position="822"/>
        <end position="998"/>
    </location>
</feature>
<evidence type="ECO:0000259" key="13">
    <source>
        <dbReference type="PROSITE" id="PS51192"/>
    </source>
</evidence>
<dbReference type="InterPro" id="IPR050628">
    <property type="entry name" value="SNF2_RAD54_helicase_TF"/>
</dbReference>
<dbReference type="SMART" id="SM00487">
    <property type="entry name" value="DEXDc"/>
    <property type="match status" value="1"/>
</dbReference>
<evidence type="ECO:0000256" key="6">
    <source>
        <dbReference type="ARBA" id="ARBA00022806"/>
    </source>
</evidence>
<keyword evidence="9" id="KW-0539">Nucleus</keyword>
<evidence type="ECO:0000256" key="4">
    <source>
        <dbReference type="ARBA" id="ARBA00022771"/>
    </source>
</evidence>
<keyword evidence="8" id="KW-0067">ATP-binding</keyword>
<feature type="domain" description="Helicase C-terminal" evidence="14">
    <location>
        <begin position="1273"/>
        <end position="1435"/>
    </location>
</feature>
<dbReference type="GO" id="GO:0005634">
    <property type="term" value="C:nucleus"/>
    <property type="evidence" value="ECO:0007669"/>
    <property type="project" value="UniProtKB-SubCell"/>
</dbReference>
<dbReference type="Proteomes" id="UP000762676">
    <property type="component" value="Unassembled WGS sequence"/>
</dbReference>
<dbReference type="Pfam" id="PF00271">
    <property type="entry name" value="Helicase_C"/>
    <property type="match status" value="1"/>
</dbReference>
<evidence type="ECO:0000259" key="12">
    <source>
        <dbReference type="PROSITE" id="PS50089"/>
    </source>
</evidence>
<keyword evidence="6 15" id="KW-0347">Helicase</keyword>
<dbReference type="GO" id="GO:0006281">
    <property type="term" value="P:DNA repair"/>
    <property type="evidence" value="ECO:0007669"/>
    <property type="project" value="TreeGrafter"/>
</dbReference>
<gene>
    <name evidence="15" type="ORF">ElyMa_006063100</name>
</gene>
<dbReference type="PANTHER" id="PTHR45626">
    <property type="entry name" value="TRANSCRIPTION TERMINATION FACTOR 2-RELATED"/>
    <property type="match status" value="1"/>
</dbReference>
<dbReference type="GO" id="GO:0005524">
    <property type="term" value="F:ATP binding"/>
    <property type="evidence" value="ECO:0007669"/>
    <property type="project" value="UniProtKB-KW"/>
</dbReference>
<dbReference type="SUPFAM" id="SSF57850">
    <property type="entry name" value="RING/U-box"/>
    <property type="match status" value="1"/>
</dbReference>
<dbReference type="Gene3D" id="3.30.70.2330">
    <property type="match status" value="1"/>
</dbReference>
<dbReference type="PROSITE" id="PS51192">
    <property type="entry name" value="HELICASE_ATP_BIND_1"/>
    <property type="match status" value="1"/>
</dbReference>
<dbReference type="GO" id="GO:0004386">
    <property type="term" value="F:helicase activity"/>
    <property type="evidence" value="ECO:0007669"/>
    <property type="project" value="UniProtKB-KW"/>
</dbReference>
<dbReference type="InterPro" id="IPR017907">
    <property type="entry name" value="Znf_RING_CS"/>
</dbReference>
<dbReference type="PROSITE" id="PS50089">
    <property type="entry name" value="ZF_RING_2"/>
    <property type="match status" value="1"/>
</dbReference>
<dbReference type="Gene3D" id="3.40.50.300">
    <property type="entry name" value="P-loop containing nucleotide triphosphate hydrolases"/>
    <property type="match status" value="1"/>
</dbReference>
<evidence type="ECO:0000256" key="7">
    <source>
        <dbReference type="ARBA" id="ARBA00022833"/>
    </source>
</evidence>
<feature type="region of interest" description="Disordered" evidence="11">
    <location>
        <begin position="540"/>
        <end position="568"/>
    </location>
</feature>
<reference evidence="15 16" key="1">
    <citation type="journal article" date="2021" name="Elife">
        <title>Chloroplast acquisition without the gene transfer in kleptoplastic sea slugs, Plakobranchus ocellatus.</title>
        <authorList>
            <person name="Maeda T."/>
            <person name="Takahashi S."/>
            <person name="Yoshida T."/>
            <person name="Shimamura S."/>
            <person name="Takaki Y."/>
            <person name="Nagai Y."/>
            <person name="Toyoda A."/>
            <person name="Suzuki Y."/>
            <person name="Arimoto A."/>
            <person name="Ishii H."/>
            <person name="Satoh N."/>
            <person name="Nishiyama T."/>
            <person name="Hasebe M."/>
            <person name="Maruyama T."/>
            <person name="Minagawa J."/>
            <person name="Obokata J."/>
            <person name="Shigenobu S."/>
        </authorList>
    </citation>
    <scope>NUCLEOTIDE SEQUENCE [LARGE SCALE GENOMIC DNA]</scope>
</reference>
<feature type="region of interest" description="Disordered" evidence="11">
    <location>
        <begin position="1230"/>
        <end position="1264"/>
    </location>
</feature>
<accession>A0AAV4GPH4</accession>
<dbReference type="Pfam" id="PF08797">
    <property type="entry name" value="HIRAN"/>
    <property type="match status" value="1"/>
</dbReference>
<comment type="subcellular location">
    <subcellularLocation>
        <location evidence="1">Nucleus</location>
    </subcellularLocation>
</comment>
<dbReference type="GO" id="GO:0003676">
    <property type="term" value="F:nucleic acid binding"/>
    <property type="evidence" value="ECO:0007669"/>
    <property type="project" value="InterPro"/>
</dbReference>
<dbReference type="InterPro" id="IPR014001">
    <property type="entry name" value="Helicase_ATP-bd"/>
</dbReference>
<evidence type="ECO:0000256" key="2">
    <source>
        <dbReference type="ARBA" id="ARBA00022723"/>
    </source>
</evidence>
<dbReference type="InterPro" id="IPR001841">
    <property type="entry name" value="Znf_RING"/>
</dbReference>
<dbReference type="Pfam" id="PF00097">
    <property type="entry name" value="zf-C3HC4"/>
    <property type="match status" value="1"/>
</dbReference>
<keyword evidence="2" id="KW-0479">Metal-binding</keyword>
<evidence type="ECO:0000256" key="1">
    <source>
        <dbReference type="ARBA" id="ARBA00004123"/>
    </source>
</evidence>
<organism evidence="15 16">
    <name type="scientific">Elysia marginata</name>
    <dbReference type="NCBI Taxonomy" id="1093978"/>
    <lineage>
        <taxon>Eukaryota</taxon>
        <taxon>Metazoa</taxon>
        <taxon>Spiralia</taxon>
        <taxon>Lophotrochozoa</taxon>
        <taxon>Mollusca</taxon>
        <taxon>Gastropoda</taxon>
        <taxon>Heterobranchia</taxon>
        <taxon>Euthyneura</taxon>
        <taxon>Panpulmonata</taxon>
        <taxon>Sacoglossa</taxon>
        <taxon>Placobranchoidea</taxon>
        <taxon>Plakobranchidae</taxon>
        <taxon>Elysia</taxon>
    </lineage>
</organism>
<dbReference type="SUPFAM" id="SSF52540">
    <property type="entry name" value="P-loop containing nucleoside triphosphate hydrolases"/>
    <property type="match status" value="3"/>
</dbReference>
<evidence type="ECO:0000256" key="11">
    <source>
        <dbReference type="SAM" id="MobiDB-lite"/>
    </source>
</evidence>
<protein>
    <submittedName>
        <fullName evidence="15">Helicase-like transcription factor</fullName>
    </submittedName>
</protein>
<dbReference type="SMART" id="SM00184">
    <property type="entry name" value="RING"/>
    <property type="match status" value="1"/>
</dbReference>
<dbReference type="InterPro" id="IPR038718">
    <property type="entry name" value="SNF2-like_sf"/>
</dbReference>
<dbReference type="SMART" id="SM00910">
    <property type="entry name" value="HIRAN"/>
    <property type="match status" value="1"/>
</dbReference>
<proteinExistence type="predicted"/>
<feature type="region of interest" description="Disordered" evidence="11">
    <location>
        <begin position="1"/>
        <end position="33"/>
    </location>
</feature>
<evidence type="ECO:0000313" key="15">
    <source>
        <dbReference type="EMBL" id="GFR86838.1"/>
    </source>
</evidence>
<dbReference type="PROSITE" id="PS51194">
    <property type="entry name" value="HELICASE_CTER"/>
    <property type="match status" value="1"/>
</dbReference>
<evidence type="ECO:0000256" key="9">
    <source>
        <dbReference type="ARBA" id="ARBA00023242"/>
    </source>
</evidence>
<dbReference type="PROSITE" id="PS00518">
    <property type="entry name" value="ZF_RING_1"/>
    <property type="match status" value="1"/>
</dbReference>
<evidence type="ECO:0000256" key="8">
    <source>
        <dbReference type="ARBA" id="ARBA00022840"/>
    </source>
</evidence>
<dbReference type="Gene3D" id="3.40.50.10810">
    <property type="entry name" value="Tandem AAA-ATPase domain"/>
    <property type="match status" value="2"/>
</dbReference>
<keyword evidence="4 10" id="KW-0863">Zinc-finger</keyword>
<dbReference type="InterPro" id="IPR014905">
    <property type="entry name" value="HIRAN"/>
</dbReference>
<feature type="domain" description="RING-type" evidence="12">
    <location>
        <begin position="1180"/>
        <end position="1221"/>
    </location>
</feature>
<dbReference type="PANTHER" id="PTHR45626:SF17">
    <property type="entry name" value="HELICASE-LIKE TRANSCRIPTION FACTOR"/>
    <property type="match status" value="1"/>
</dbReference>
<keyword evidence="7" id="KW-0862">Zinc</keyword>
<dbReference type="SMART" id="SM00490">
    <property type="entry name" value="HELICc"/>
    <property type="match status" value="1"/>
</dbReference>
<dbReference type="InterPro" id="IPR001650">
    <property type="entry name" value="Helicase_C-like"/>
</dbReference>
<sequence length="1444" mass="158811">MRWLPSNSQGPSQSGKQKSRARKKSSASGLRGNIWDTTLTQMSNLCGVLEEPEPVVDLVEDNQETQADPEDEFLGSIRSDIVGVQYYKGVVSNNEMVNLVREPNNKYDKFAVRVDNVTNEQVGHIKREHAKPLSFVVDGNLAKVEGLIPFGANNKFRIPVVISLWGAPDKKAGVVALLKSHNIVVDSNPVKRASSGSAFDLGASSSGLGQANYGHVVSHRTFVSPSEMENAMDQMFEFLDEGDKTTEANPAQAVKTGLYPHQKQALNWMICRENKALLPPFWETQGNMYINTLTICHTQIRPASVCGGILADDMGLGKTLQVIALILTNFVDGKPLAWPVQGTMRNPMALTGKKTKAHASKVNTGESSVSCQQNISKAASTMPYSSSDSMKLEVLGEKLLEVQAKNTALLSISSHVDGSNTAPKQAFEIKSTSTLGMDCSSFDPVRLKVENEKPTETMMCSPNLLEGQAKNAALLSISADKDKSNITSKQAVEVKNTSKSAILVKDPDYAPEISEKLSVVTPISRSRRERKRPVRYIYSDEEDETEEKTGSKPSKGKKTKKGVDKKSVPLAVSDSNKIEDMDENTNQGAVQGKVETSSGMTEVVNTTSCTKIPEDIKENTELLQLPTAEAYLAPPDNQTVTFTAVQVSQNANIPPPSNEECSKSLLTAQSERDSETTKNILVREDMTPIHKNMDKIAQDEQVVEKVVSEFVKVEESIAPPKGSEVVIVEETIAPPKGSEVVIVEESMAPLQTLDKPEVIVIEDSEDLKKSVAVKAFKAEDKFFGAAASPAASIVPGSSFLQKITASSEKKLPKDNSTPQEPLFVFDSDDDDLPDIPPSAPVTKAVSNFVKLDSDYDASTGRAKTAGPRGTLIICPLSVISNWVGQFEEHVDQHVHISLYVYYGGSRKKDVQLLKQQDVVITTYSTLASDFKSVKQSPLHKVEWLRVVLDEGHIIRNPASQQAKAVNQLQAKRKWVITGTPIQNSMKDLWSLINFLGVKPFTERTWWNRTIARPLAQRESKAIQRVSHLMRNLALRRTKTQQLNGRPLIVLPDRHVYLEKISFGEEERAVYEAMQANGKVIIGRYFRQGTLLHHYGEVLAILTRLRQLCCHPLLVASAVRKVLESNPGAAITEAAEAQAAAVAPGVGPGPAAPEPALTKEERQRLIKQLLYVLDSGSDQECAICLDSVKRGVITACAHVYCRPCIEAVIENEQPNPKCPLCRGELKKDQLIEAPEESKKQKEGEKDDSQSTAEQEAKTALPTPEAWQSSAKIDALMKGLTQLREQDPTIKSIVVSQFTSLLDLIEIPLGLQGFHFARLDGSMTAAERIQAVEEFSSDKLGAPTVFLLSLKAGGVGINLTAASRVFLMDPAWNPASEEQCFDRCHRLGQTKEVVITRFVIDDTVEDRMLELQEKKRQLMKGAFGRTQSREERRTNLVNMIRNLIRI</sequence>
<feature type="compositionally biased region" description="Basic and acidic residues" evidence="11">
    <location>
        <begin position="1230"/>
        <end position="1247"/>
    </location>
</feature>
<keyword evidence="16" id="KW-1185">Reference proteome</keyword>
<comment type="caution">
    <text evidence="15">The sequence shown here is derived from an EMBL/GenBank/DDBJ whole genome shotgun (WGS) entry which is preliminary data.</text>
</comment>
<dbReference type="CDD" id="cd18793">
    <property type="entry name" value="SF2_C_SNF"/>
    <property type="match status" value="1"/>
</dbReference>
<name>A0AAV4GPH4_9GAST</name>
<evidence type="ECO:0000259" key="14">
    <source>
        <dbReference type="PROSITE" id="PS51194"/>
    </source>
</evidence>
<dbReference type="EMBL" id="BMAT01012134">
    <property type="protein sequence ID" value="GFR86838.1"/>
    <property type="molecule type" value="Genomic_DNA"/>
</dbReference>
<dbReference type="Pfam" id="PF00176">
    <property type="entry name" value="SNF2-rel_dom"/>
    <property type="match status" value="1"/>
</dbReference>
<dbReference type="InterPro" id="IPR018957">
    <property type="entry name" value="Znf_C3HC4_RING-type"/>
</dbReference>